<feature type="transmembrane region" description="Helical" evidence="1">
    <location>
        <begin position="129"/>
        <end position="151"/>
    </location>
</feature>
<keyword evidence="3" id="KW-1185">Reference proteome</keyword>
<dbReference type="STRING" id="662479.C440_10503"/>
<accession>M0IF33</accession>
<keyword evidence="1" id="KW-0472">Membrane</keyword>
<evidence type="ECO:0008006" key="4">
    <source>
        <dbReference type="Google" id="ProtNLM"/>
    </source>
</evidence>
<keyword evidence="1" id="KW-0812">Transmembrane</keyword>
<comment type="caution">
    <text evidence="2">The sequence shown here is derived from an EMBL/GenBank/DDBJ whole genome shotgun (WGS) entry which is preliminary data.</text>
</comment>
<feature type="transmembrane region" description="Helical" evidence="1">
    <location>
        <begin position="12"/>
        <end position="31"/>
    </location>
</feature>
<dbReference type="PANTHER" id="PTHR40700">
    <property type="entry name" value="HYPOTHETICAL MEMBRANE PROTEIN, CONSERVED, DUF63 FAMILY"/>
    <property type="match status" value="1"/>
</dbReference>
<feature type="transmembrane region" description="Helical" evidence="1">
    <location>
        <begin position="245"/>
        <end position="267"/>
    </location>
</feature>
<name>M0IF33_9EURY</name>
<feature type="transmembrane region" description="Helical" evidence="1">
    <location>
        <begin position="213"/>
        <end position="233"/>
    </location>
</feature>
<dbReference type="RefSeq" id="WP_008320401.1">
    <property type="nucleotide sequence ID" value="NZ_AOLN01000013.1"/>
</dbReference>
<protein>
    <recommendedName>
        <fullName evidence="4">DUF63 domain-containing protein</fullName>
    </recommendedName>
</protein>
<evidence type="ECO:0000256" key="1">
    <source>
        <dbReference type="SAM" id="Phobius"/>
    </source>
</evidence>
<dbReference type="AlphaFoldDB" id="M0IF33"/>
<dbReference type="PATRIC" id="fig|662479.7.peg.2126"/>
<reference evidence="2 3" key="1">
    <citation type="journal article" date="2014" name="PLoS Genet.">
        <title>Phylogenetically driven sequencing of extremely halophilic archaea reveals strategies for static and dynamic osmo-response.</title>
        <authorList>
            <person name="Becker E.A."/>
            <person name="Seitzer P.M."/>
            <person name="Tritt A."/>
            <person name="Larsen D."/>
            <person name="Krusor M."/>
            <person name="Yao A.I."/>
            <person name="Wu D."/>
            <person name="Madern D."/>
            <person name="Eisen J.A."/>
            <person name="Darling A.E."/>
            <person name="Facciotti M.T."/>
        </authorList>
    </citation>
    <scope>NUCLEOTIDE SEQUENCE [LARGE SCALE GENOMIC DNA]</scope>
    <source>
        <strain evidence="2 3">ATCC BAA-1512</strain>
    </source>
</reference>
<feature type="transmembrane region" description="Helical" evidence="1">
    <location>
        <begin position="163"/>
        <end position="183"/>
    </location>
</feature>
<dbReference type="Proteomes" id="UP000011550">
    <property type="component" value="Unassembled WGS sequence"/>
</dbReference>
<evidence type="ECO:0000313" key="3">
    <source>
        <dbReference type="Proteomes" id="UP000011550"/>
    </source>
</evidence>
<dbReference type="PANTHER" id="PTHR40700:SF1">
    <property type="entry name" value="DUF63 DOMAIN-CONTAINING PROTEIN"/>
    <property type="match status" value="1"/>
</dbReference>
<proteinExistence type="predicted"/>
<dbReference type="EMBL" id="AOLN01000013">
    <property type="protein sequence ID" value="ELZ94044.1"/>
    <property type="molecule type" value="Genomic_DNA"/>
</dbReference>
<feature type="transmembrane region" description="Helical" evidence="1">
    <location>
        <begin position="43"/>
        <end position="64"/>
    </location>
</feature>
<organism evidence="2 3">
    <name type="scientific">Haloferax mucosum ATCC BAA-1512</name>
    <dbReference type="NCBI Taxonomy" id="662479"/>
    <lineage>
        <taxon>Archaea</taxon>
        <taxon>Methanobacteriati</taxon>
        <taxon>Methanobacteriota</taxon>
        <taxon>Stenosarchaea group</taxon>
        <taxon>Halobacteria</taxon>
        <taxon>Halobacteriales</taxon>
        <taxon>Haloferacaceae</taxon>
        <taxon>Haloferax</taxon>
    </lineage>
</organism>
<gene>
    <name evidence="2" type="ORF">C440_10503</name>
</gene>
<sequence length="270" mass="27025">MAILPEGFALPPLPYLVVLVVGLVGVGVGLVRTRPTVSSAHVIALVPWMVTGSVLHVLYVVGLLPPAVEPLAGTPSVYLTVALVAGATWVALDAADAASPRALAGPGVVGGGVLLVSAIRAGVAAGTLALFWPGVGLVASVVVSLVAWPALKRFSPETAVAGTLGWLAIFGHTLDAVSTAVGIDVLGFGERTPLSKVILEAAAALPTADVIGVGWLFVLVKLAVAGLVVTLLADYVREEPTEGSLLLGFVAAVGLGPGVHNLLLFAISGA</sequence>
<feature type="transmembrane region" description="Helical" evidence="1">
    <location>
        <begin position="76"/>
        <end position="95"/>
    </location>
</feature>
<dbReference type="InterPro" id="IPR002749">
    <property type="entry name" value="DUF63"/>
</dbReference>
<feature type="transmembrane region" description="Helical" evidence="1">
    <location>
        <begin position="102"/>
        <end position="123"/>
    </location>
</feature>
<keyword evidence="1" id="KW-1133">Transmembrane helix</keyword>
<dbReference type="Pfam" id="PF01889">
    <property type="entry name" value="DUF63"/>
    <property type="match status" value="1"/>
</dbReference>
<dbReference type="OrthoDB" id="308209at2157"/>
<evidence type="ECO:0000313" key="2">
    <source>
        <dbReference type="EMBL" id="ELZ94044.1"/>
    </source>
</evidence>